<feature type="compositionally biased region" description="Basic and acidic residues" evidence="1">
    <location>
        <begin position="373"/>
        <end position="405"/>
    </location>
</feature>
<feature type="region of interest" description="Disordered" evidence="1">
    <location>
        <begin position="1"/>
        <end position="22"/>
    </location>
</feature>
<evidence type="ECO:0000313" key="3">
    <source>
        <dbReference type="Proteomes" id="UP000265515"/>
    </source>
</evidence>
<proteinExistence type="predicted"/>
<dbReference type="AlphaFoldDB" id="A0A388M6D8"/>
<protein>
    <submittedName>
        <fullName evidence="2">Uncharacterized protein</fullName>
    </submittedName>
</protein>
<feature type="compositionally biased region" description="Acidic residues" evidence="1">
    <location>
        <begin position="418"/>
        <end position="427"/>
    </location>
</feature>
<feature type="region of interest" description="Disordered" evidence="1">
    <location>
        <begin position="349"/>
        <end position="427"/>
    </location>
</feature>
<accession>A0A388M6D8</accession>
<gene>
    <name evidence="2" type="ORF">CBR_g50142</name>
</gene>
<dbReference type="Proteomes" id="UP000265515">
    <property type="component" value="Unassembled WGS sequence"/>
</dbReference>
<keyword evidence="3" id="KW-1185">Reference proteome</keyword>
<comment type="caution">
    <text evidence="2">The sequence shown here is derived from an EMBL/GenBank/DDBJ whole genome shotgun (WGS) entry which is preliminary data.</text>
</comment>
<evidence type="ECO:0000256" key="1">
    <source>
        <dbReference type="SAM" id="MobiDB-lite"/>
    </source>
</evidence>
<organism evidence="2 3">
    <name type="scientific">Chara braunii</name>
    <name type="common">Braun's stonewort</name>
    <dbReference type="NCBI Taxonomy" id="69332"/>
    <lineage>
        <taxon>Eukaryota</taxon>
        <taxon>Viridiplantae</taxon>
        <taxon>Streptophyta</taxon>
        <taxon>Charophyceae</taxon>
        <taxon>Charales</taxon>
        <taxon>Characeae</taxon>
        <taxon>Chara</taxon>
    </lineage>
</organism>
<reference evidence="2 3" key="1">
    <citation type="journal article" date="2018" name="Cell">
        <title>The Chara Genome: Secondary Complexity and Implications for Plant Terrestrialization.</title>
        <authorList>
            <person name="Nishiyama T."/>
            <person name="Sakayama H."/>
            <person name="Vries J.D."/>
            <person name="Buschmann H."/>
            <person name="Saint-Marcoux D."/>
            <person name="Ullrich K.K."/>
            <person name="Haas F.B."/>
            <person name="Vanderstraeten L."/>
            <person name="Becker D."/>
            <person name="Lang D."/>
            <person name="Vosolsobe S."/>
            <person name="Rombauts S."/>
            <person name="Wilhelmsson P.K.I."/>
            <person name="Janitza P."/>
            <person name="Kern R."/>
            <person name="Heyl A."/>
            <person name="Rumpler F."/>
            <person name="Villalobos L.I.A.C."/>
            <person name="Clay J.M."/>
            <person name="Skokan R."/>
            <person name="Toyoda A."/>
            <person name="Suzuki Y."/>
            <person name="Kagoshima H."/>
            <person name="Schijlen E."/>
            <person name="Tajeshwar N."/>
            <person name="Catarino B."/>
            <person name="Hetherington A.J."/>
            <person name="Saltykova A."/>
            <person name="Bonnot C."/>
            <person name="Breuninger H."/>
            <person name="Symeonidi A."/>
            <person name="Radhakrishnan G.V."/>
            <person name="Van Nieuwerburgh F."/>
            <person name="Deforce D."/>
            <person name="Chang C."/>
            <person name="Karol K.G."/>
            <person name="Hedrich R."/>
            <person name="Ulvskov P."/>
            <person name="Glockner G."/>
            <person name="Delwiche C.F."/>
            <person name="Petrasek J."/>
            <person name="Van de Peer Y."/>
            <person name="Friml J."/>
            <person name="Beilby M."/>
            <person name="Dolan L."/>
            <person name="Kohara Y."/>
            <person name="Sugano S."/>
            <person name="Fujiyama A."/>
            <person name="Delaux P.-M."/>
            <person name="Quint M."/>
            <person name="TheiBen G."/>
            <person name="Hagemann M."/>
            <person name="Harholt J."/>
            <person name="Dunand C."/>
            <person name="Zachgo S."/>
            <person name="Langdale J."/>
            <person name="Maumus F."/>
            <person name="Straeten D.V.D."/>
            <person name="Gould S.B."/>
            <person name="Rensing S.A."/>
        </authorList>
    </citation>
    <scope>NUCLEOTIDE SEQUENCE [LARGE SCALE GENOMIC DNA]</scope>
    <source>
        <strain evidence="2 3">S276</strain>
    </source>
</reference>
<dbReference type="Gramene" id="GBG90049">
    <property type="protein sequence ID" value="GBG90049"/>
    <property type="gene ID" value="CBR_g50142"/>
</dbReference>
<dbReference type="EMBL" id="BFEA01000781">
    <property type="protein sequence ID" value="GBG90049.1"/>
    <property type="molecule type" value="Genomic_DNA"/>
</dbReference>
<name>A0A388M6D8_CHABU</name>
<evidence type="ECO:0000313" key="2">
    <source>
        <dbReference type="EMBL" id="GBG90049.1"/>
    </source>
</evidence>
<sequence>MDRLDHRGPAINAVQDNSTRTGGMVLGRGMGGTADGDSVGETNDEVWAEGWQDTQRQHEICGGGQGQKERKGDSFRPFQISQHPLQIPWDPSMWEWRATNSQRCPMLAHHVTTKVIYRSLNAPTDMADEMRERWKKKGWLEQSQVGKWTQQNWERACTLLTMLPNQKQAGGLWLTLQMAVPTYQWMAEYSSATDKDCKACEGRQETLPHIWLECEPQETFWEWWGTNGRQVPLHPQSPEHRVEVLVGQLLAGTQTRMVHAYAGDVIRGAFWEAMWAMRGRLLRTGVKGSARTLQQWFLKNLKVSVTADMQRNQNGNWRFLKEAWDKYTDVLWMGGKMGQWGWAEAFGEGGRREGEAQGDGGSSQTRAENGAGEEGRSVGEERSWTQEERREDMTRDRGICRERNDTGMTISETVSEISTEEQDVDSG</sequence>